<dbReference type="EMBL" id="JARBJD010000088">
    <property type="protein sequence ID" value="KAK2953651.1"/>
    <property type="molecule type" value="Genomic_DNA"/>
</dbReference>
<reference evidence="2 3" key="1">
    <citation type="journal article" date="2022" name="bioRxiv">
        <title>Genomics of Preaxostyla Flagellates Illuminates Evolutionary Transitions and the Path Towards Mitochondrial Loss.</title>
        <authorList>
            <person name="Novak L.V.F."/>
            <person name="Treitli S.C."/>
            <person name="Pyrih J."/>
            <person name="Halakuc P."/>
            <person name="Pipaliya S.V."/>
            <person name="Vacek V."/>
            <person name="Brzon O."/>
            <person name="Soukal P."/>
            <person name="Eme L."/>
            <person name="Dacks J.B."/>
            <person name="Karnkowska A."/>
            <person name="Elias M."/>
            <person name="Hampl V."/>
        </authorList>
    </citation>
    <scope>NUCLEOTIDE SEQUENCE [LARGE SCALE GENOMIC DNA]</scope>
    <source>
        <strain evidence="2">NAU3</strain>
        <tissue evidence="2">Gut</tissue>
    </source>
</reference>
<feature type="region of interest" description="Disordered" evidence="1">
    <location>
        <begin position="1"/>
        <end position="24"/>
    </location>
</feature>
<evidence type="ECO:0000313" key="3">
    <source>
        <dbReference type="Proteomes" id="UP001281761"/>
    </source>
</evidence>
<dbReference type="SUPFAM" id="SSF48371">
    <property type="entry name" value="ARM repeat"/>
    <property type="match status" value="1"/>
</dbReference>
<protein>
    <recommendedName>
        <fullName evidence="4">Rap-GAP domain-containing protein</fullName>
    </recommendedName>
</protein>
<comment type="caution">
    <text evidence="2">The sequence shown here is derived from an EMBL/GenBank/DDBJ whole genome shotgun (WGS) entry which is preliminary data.</text>
</comment>
<sequence>MEEQTGGSNLTSETFLSHSPESRSTIKPDVESFLTFNSNSKLSFEDKSTIYCSLVALVKAEYPFDDALQERAARFLKNLQPEHGEEKKADRRVIDLVPSPIGSPSGFMESILTLLSSPHPRVVETAMSFFNRILNCSSIDKRCYLVKSDLVAKMLATVQPHTLSIPGNETILSNLIWIILACFNLTTPPSARNLDFTTAVDTFNHREMIFQKVVITSSRFATFMIANQHMLNGNLFLSFMELLRAHVEISPYHRPTLDFVLRSRIMMTYSSSFSFVEQNDHIWCLFGHIFNLLTQWDDEGPEEVLSVKQIVNAHISEGFEDTLEQMMKHDTDYSGPSPTLSNDSNSFLRTLLGCWECHDCCASLCTSQQLSAILEPKEASKEPKCGQPSRSFAFARASGMDRTQLVQHSGNRPTILLLSVQTEQLSFPHFLPRSEVSFVVNDGRILSEREPFLTFDQNTDLSFEDKSATYSSLVNLVKAEYPFDDALQYRATLFLKSLEPKWSYYNNQANKLVTDLVPSTTGSYSGFVESIVTLVSCPHSTVVGSALSFLYQTIAAVSPAIRCHLMGSDLIPNVFTTVRPHTLPITGNETIIDNLHWIIYYCLLIASPSSLKDLGTTAAVDQFNHREMIFQRVILPSSQFVTFLISNRHVLNGNLFKCFMTLLYTLIQFGPYHRPTLEFVLASPIAMALTSCLSILEDEHRVWVTLLNIDEAFAKWKKEYPEVVQSGKWMIQALISEGFENIFEQMMKHDNDGPFGFSVVYSRHSPMTPNHLCGSSSDVGNALIAGADEQILGSPPIVQKWFAPSSLQKVPHISERHIVTRLSFPISTSGPSLKYISFISSNLDVSHIPAIPQPSPICFRTTFHMEQRFSSTIPGRFSFSQIYLLFEDKSATYCLLVALVKAEHPFDEALQEKAARFLKNLRPNWRDEPDYPDKLVIDLVPSTTGSHSGFVESIVTLVSCPHSTVVGAALSFLNQTTTRSSPAIRCHLMGSDLVANMLATVQPHTLSMSENVEMIDNLMWIIYCFLNIASPSSLKALGITAAADIYNQREMIFRKMYHPWNVASQLHVSIGQLPSTMPISSGF</sequence>
<dbReference type="InterPro" id="IPR016024">
    <property type="entry name" value="ARM-type_fold"/>
</dbReference>
<dbReference type="Proteomes" id="UP001281761">
    <property type="component" value="Unassembled WGS sequence"/>
</dbReference>
<gene>
    <name evidence="2" type="ORF">BLNAU_11372</name>
</gene>
<evidence type="ECO:0000313" key="2">
    <source>
        <dbReference type="EMBL" id="KAK2953651.1"/>
    </source>
</evidence>
<feature type="compositionally biased region" description="Polar residues" evidence="1">
    <location>
        <begin position="1"/>
        <end position="19"/>
    </location>
</feature>
<proteinExistence type="predicted"/>
<keyword evidence="3" id="KW-1185">Reference proteome</keyword>
<name>A0ABQ9XSH2_9EUKA</name>
<evidence type="ECO:0008006" key="4">
    <source>
        <dbReference type="Google" id="ProtNLM"/>
    </source>
</evidence>
<organism evidence="2 3">
    <name type="scientific">Blattamonas nauphoetae</name>
    <dbReference type="NCBI Taxonomy" id="2049346"/>
    <lineage>
        <taxon>Eukaryota</taxon>
        <taxon>Metamonada</taxon>
        <taxon>Preaxostyla</taxon>
        <taxon>Oxymonadida</taxon>
        <taxon>Blattamonas</taxon>
    </lineage>
</organism>
<evidence type="ECO:0000256" key="1">
    <source>
        <dbReference type="SAM" id="MobiDB-lite"/>
    </source>
</evidence>
<accession>A0ABQ9XSH2</accession>